<dbReference type="Proteomes" id="UP000218267">
    <property type="component" value="Chromosome"/>
</dbReference>
<organism evidence="1 2">
    <name type="scientific">Labilibaculum antarcticum</name>
    <dbReference type="NCBI Taxonomy" id="1717717"/>
    <lineage>
        <taxon>Bacteria</taxon>
        <taxon>Pseudomonadati</taxon>
        <taxon>Bacteroidota</taxon>
        <taxon>Bacteroidia</taxon>
        <taxon>Marinilabiliales</taxon>
        <taxon>Marinifilaceae</taxon>
        <taxon>Labilibaculum</taxon>
    </lineage>
</organism>
<reference evidence="2" key="2">
    <citation type="journal article" date="2020" name="Antonie Van Leeuwenhoek">
        <title>Labilibaculum antarcticum sp. nov., a novel facultative anaerobic, psychrotorelant bacterium isolated from marine sediment of Antarctica.</title>
        <authorList>
            <person name="Watanabe M."/>
            <person name="Kojima H."/>
            <person name="Fukui M."/>
        </authorList>
    </citation>
    <scope>NUCLEOTIDE SEQUENCE [LARGE SCALE GENOMIC DNA]</scope>
    <source>
        <strain evidence="2">SPP2</strain>
    </source>
</reference>
<sequence length="124" mass="13999">MRIKKFEHIIMILLLLISTAGVSINKHYSGGELFSTAFFVEAESCCETPCGCCKETSEFVQVKADYIDSVFELQDAAQLDLLFSILPFLINFEVPVSFTNNFIAWDTSPHPLPDLCILNQVFRL</sequence>
<dbReference type="InterPro" id="IPR058512">
    <property type="entry name" value="DUF8199"/>
</dbReference>
<proteinExistence type="predicted"/>
<gene>
    <name evidence="1" type="ORF">ALGA_4394</name>
</gene>
<name>A0A1Y1CQZ2_9BACT</name>
<accession>A0A1Y1CQZ2</accession>
<dbReference type="Pfam" id="PF26622">
    <property type="entry name" value="DUF8199"/>
    <property type="match status" value="1"/>
</dbReference>
<keyword evidence="2" id="KW-1185">Reference proteome</keyword>
<dbReference type="KEGG" id="mbas:ALGA_4394"/>
<dbReference type="RefSeq" id="WP_096433206.1">
    <property type="nucleotide sequence ID" value="NZ_AP018042.1"/>
</dbReference>
<protein>
    <submittedName>
        <fullName evidence="1">Uncharacterized protein</fullName>
    </submittedName>
</protein>
<evidence type="ECO:0000313" key="1">
    <source>
        <dbReference type="EMBL" id="BAX82684.1"/>
    </source>
</evidence>
<evidence type="ECO:0000313" key="2">
    <source>
        <dbReference type="Proteomes" id="UP000218267"/>
    </source>
</evidence>
<dbReference type="AlphaFoldDB" id="A0A1Y1CQZ2"/>
<reference evidence="1 2" key="1">
    <citation type="journal article" date="2018" name="Mar. Genomics">
        <title>Complete genome sequence of Marinifilaceae bacterium strain SPP2, isolated from the Antarctic marine sediment.</title>
        <authorList>
            <person name="Watanabe M."/>
            <person name="Kojima H."/>
            <person name="Fukui M."/>
        </authorList>
    </citation>
    <scope>NUCLEOTIDE SEQUENCE [LARGE SCALE GENOMIC DNA]</scope>
    <source>
        <strain evidence="1 2">SPP2</strain>
    </source>
</reference>
<dbReference type="OrthoDB" id="1120477at2"/>
<dbReference type="EMBL" id="AP018042">
    <property type="protein sequence ID" value="BAX82684.1"/>
    <property type="molecule type" value="Genomic_DNA"/>
</dbReference>
<dbReference type="NCBIfam" id="NF047658">
    <property type="entry name" value="HYC_CC_PP"/>
    <property type="match status" value="1"/>
</dbReference>
<dbReference type="InterPro" id="IPR058060">
    <property type="entry name" value="HYC_CC_PP"/>
</dbReference>